<dbReference type="STRING" id="392484.LP43_1429"/>
<gene>
    <name evidence="7" type="ORF">LP43_1429</name>
</gene>
<accession>A0A0A0BII7</accession>
<evidence type="ECO:0000256" key="4">
    <source>
        <dbReference type="ARBA" id="ARBA00022723"/>
    </source>
</evidence>
<dbReference type="InterPro" id="IPR009050">
    <property type="entry name" value="Globin-like_sf"/>
</dbReference>
<dbReference type="PANTHER" id="PTHR47366">
    <property type="entry name" value="TWO-ON-TWO HEMOGLOBIN-3"/>
    <property type="match status" value="1"/>
</dbReference>
<organism evidence="7 8">
    <name type="scientific">Methylophaga thiooxydans</name>
    <dbReference type="NCBI Taxonomy" id="392484"/>
    <lineage>
        <taxon>Bacteria</taxon>
        <taxon>Pseudomonadati</taxon>
        <taxon>Pseudomonadota</taxon>
        <taxon>Gammaproteobacteria</taxon>
        <taxon>Thiotrichales</taxon>
        <taxon>Piscirickettsiaceae</taxon>
        <taxon>Methylophaga</taxon>
    </lineage>
</organism>
<dbReference type="InterPro" id="IPR001486">
    <property type="entry name" value="Hemoglobin_trunc"/>
</dbReference>
<keyword evidence="2" id="KW-0813">Transport</keyword>
<comment type="caution">
    <text evidence="7">The sequence shown here is derived from an EMBL/GenBank/DDBJ whole genome shotgun (WGS) entry which is preliminary data.</text>
</comment>
<dbReference type="GO" id="GO:0005344">
    <property type="term" value="F:oxygen carrier activity"/>
    <property type="evidence" value="ECO:0007669"/>
    <property type="project" value="InterPro"/>
</dbReference>
<dbReference type="InterPro" id="IPR044203">
    <property type="entry name" value="GlbO/GLB3-like"/>
</dbReference>
<dbReference type="GO" id="GO:0046872">
    <property type="term" value="F:metal ion binding"/>
    <property type="evidence" value="ECO:0007669"/>
    <property type="project" value="UniProtKB-KW"/>
</dbReference>
<dbReference type="SUPFAM" id="SSF46458">
    <property type="entry name" value="Globin-like"/>
    <property type="match status" value="1"/>
</dbReference>
<comment type="cofactor">
    <cofactor evidence="1">
        <name>heme</name>
        <dbReference type="ChEBI" id="CHEBI:30413"/>
    </cofactor>
</comment>
<dbReference type="GO" id="GO:0020037">
    <property type="term" value="F:heme binding"/>
    <property type="evidence" value="ECO:0007669"/>
    <property type="project" value="InterPro"/>
</dbReference>
<evidence type="ECO:0000256" key="5">
    <source>
        <dbReference type="ARBA" id="ARBA00023004"/>
    </source>
</evidence>
<evidence type="ECO:0000256" key="2">
    <source>
        <dbReference type="ARBA" id="ARBA00022448"/>
    </source>
</evidence>
<name>A0A0A0BII7_9GAMM</name>
<protein>
    <submittedName>
        <fullName evidence="7">Hemoglobin-like protein HbO</fullName>
    </submittedName>
</protein>
<keyword evidence="4" id="KW-0479">Metal-binding</keyword>
<sequence>MQQTSNQHRISFYEQVGGAEGVNKLVNTFCDLLETTEEGRPVFLLHLRGHGMDHARIEQFNFFSGFFGGPRLYAEKWGHSNVREIHAHVEIDEIASQAWLTCMSMAMDKLAYSQTLKQQLMQNFTDMAGLLQQQSKQA</sequence>
<dbReference type="InterPro" id="IPR012292">
    <property type="entry name" value="Globin/Proto"/>
</dbReference>
<dbReference type="GO" id="GO:0019825">
    <property type="term" value="F:oxygen binding"/>
    <property type="evidence" value="ECO:0007669"/>
    <property type="project" value="InterPro"/>
</dbReference>
<evidence type="ECO:0000256" key="1">
    <source>
        <dbReference type="ARBA" id="ARBA00001971"/>
    </source>
</evidence>
<proteinExistence type="inferred from homology"/>
<keyword evidence="5" id="KW-0408">Iron</keyword>
<evidence type="ECO:0000313" key="7">
    <source>
        <dbReference type="EMBL" id="KGM06934.1"/>
    </source>
</evidence>
<dbReference type="AlphaFoldDB" id="A0A0A0BII7"/>
<evidence type="ECO:0000256" key="3">
    <source>
        <dbReference type="ARBA" id="ARBA00022617"/>
    </source>
</evidence>
<dbReference type="Gene3D" id="1.10.490.10">
    <property type="entry name" value="Globins"/>
    <property type="match status" value="1"/>
</dbReference>
<dbReference type="Pfam" id="PF01152">
    <property type="entry name" value="Bac_globin"/>
    <property type="match status" value="1"/>
</dbReference>
<reference evidence="7 8" key="1">
    <citation type="submission" date="2014-09" db="EMBL/GenBank/DDBJ databases">
        <authorList>
            <person name="Grob C."/>
            <person name="Taubert M."/>
            <person name="Howat A.M."/>
            <person name="Burns O.J."/>
            <person name="Dixon J.L."/>
            <person name="Chen Y."/>
            <person name="Murrell J.C."/>
        </authorList>
    </citation>
    <scope>NUCLEOTIDE SEQUENCE [LARGE SCALE GENOMIC DNA]</scope>
    <source>
        <strain evidence="7">L4</strain>
    </source>
</reference>
<dbReference type="InterPro" id="IPR019795">
    <property type="entry name" value="Globin_bac-like_CS"/>
</dbReference>
<comment type="similarity">
    <text evidence="6">Belongs to the truncated hemoglobin family. Group II subfamily.</text>
</comment>
<evidence type="ECO:0000313" key="8">
    <source>
        <dbReference type="Proteomes" id="UP000029999"/>
    </source>
</evidence>
<dbReference type="PANTHER" id="PTHR47366:SF1">
    <property type="entry name" value="TWO-ON-TWO HEMOGLOBIN-3"/>
    <property type="match status" value="1"/>
</dbReference>
<dbReference type="PROSITE" id="PS01213">
    <property type="entry name" value="GLOBIN_FAM_2"/>
    <property type="match status" value="1"/>
</dbReference>
<keyword evidence="3" id="KW-0349">Heme</keyword>
<dbReference type="Proteomes" id="UP000029999">
    <property type="component" value="Unassembled WGS sequence"/>
</dbReference>
<dbReference type="RefSeq" id="WP_036313656.1">
    <property type="nucleotide sequence ID" value="NZ_JADFAB010000037.1"/>
</dbReference>
<dbReference type="EMBL" id="JRQD01000003">
    <property type="protein sequence ID" value="KGM06934.1"/>
    <property type="molecule type" value="Genomic_DNA"/>
</dbReference>
<evidence type="ECO:0000256" key="6">
    <source>
        <dbReference type="ARBA" id="ARBA00034496"/>
    </source>
</evidence>